<sequence length="90" mass="10078">MRAGLLSRGKQNSIWMEALQENAKAFVDSGDTETTELFVDPANLIAKQKEEKHNIEGPDEISVETTTMEPKNGHDRQEQKSTESESEDIS</sequence>
<accession>A0A2K3K9Q8</accession>
<proteinExistence type="predicted"/>
<reference evidence="2 3" key="2">
    <citation type="journal article" date="2017" name="Front. Plant Sci.">
        <title>Gene Classification and Mining of Molecular Markers Useful in Red Clover (Trifolium pratense) Breeding.</title>
        <authorList>
            <person name="Istvanek J."/>
            <person name="Dluhosova J."/>
            <person name="Dluhos P."/>
            <person name="Patkova L."/>
            <person name="Nedelnik J."/>
            <person name="Repkova J."/>
        </authorList>
    </citation>
    <scope>NUCLEOTIDE SEQUENCE [LARGE SCALE GENOMIC DNA]</scope>
    <source>
        <strain evidence="3">cv. Tatra</strain>
        <tissue evidence="2">Young leaves</tissue>
    </source>
</reference>
<feature type="compositionally biased region" description="Basic and acidic residues" evidence="1">
    <location>
        <begin position="71"/>
        <end position="83"/>
    </location>
</feature>
<comment type="caution">
    <text evidence="2">The sequence shown here is derived from an EMBL/GenBank/DDBJ whole genome shotgun (WGS) entry which is preliminary data.</text>
</comment>
<evidence type="ECO:0000256" key="1">
    <source>
        <dbReference type="SAM" id="MobiDB-lite"/>
    </source>
</evidence>
<evidence type="ECO:0000313" key="3">
    <source>
        <dbReference type="Proteomes" id="UP000236291"/>
    </source>
</evidence>
<protein>
    <submittedName>
        <fullName evidence="2">Uncharacterized protein</fullName>
    </submittedName>
</protein>
<dbReference type="EMBL" id="ASHM01089195">
    <property type="protein sequence ID" value="PNX63004.1"/>
    <property type="molecule type" value="Genomic_DNA"/>
</dbReference>
<reference evidence="2 3" key="1">
    <citation type="journal article" date="2014" name="Am. J. Bot.">
        <title>Genome assembly and annotation for red clover (Trifolium pratense; Fabaceae).</title>
        <authorList>
            <person name="Istvanek J."/>
            <person name="Jaros M."/>
            <person name="Krenek A."/>
            <person name="Repkova J."/>
        </authorList>
    </citation>
    <scope>NUCLEOTIDE SEQUENCE [LARGE SCALE GENOMIC DNA]</scope>
    <source>
        <strain evidence="3">cv. Tatra</strain>
        <tissue evidence="2">Young leaves</tissue>
    </source>
</reference>
<gene>
    <name evidence="2" type="ORF">L195_g053291</name>
</gene>
<dbReference type="AlphaFoldDB" id="A0A2K3K9Q8"/>
<feature type="non-terminal residue" evidence="2">
    <location>
        <position position="90"/>
    </location>
</feature>
<dbReference type="Proteomes" id="UP000236291">
    <property type="component" value="Unassembled WGS sequence"/>
</dbReference>
<organism evidence="2 3">
    <name type="scientific">Trifolium pratense</name>
    <name type="common">Red clover</name>
    <dbReference type="NCBI Taxonomy" id="57577"/>
    <lineage>
        <taxon>Eukaryota</taxon>
        <taxon>Viridiplantae</taxon>
        <taxon>Streptophyta</taxon>
        <taxon>Embryophyta</taxon>
        <taxon>Tracheophyta</taxon>
        <taxon>Spermatophyta</taxon>
        <taxon>Magnoliopsida</taxon>
        <taxon>eudicotyledons</taxon>
        <taxon>Gunneridae</taxon>
        <taxon>Pentapetalae</taxon>
        <taxon>rosids</taxon>
        <taxon>fabids</taxon>
        <taxon>Fabales</taxon>
        <taxon>Fabaceae</taxon>
        <taxon>Papilionoideae</taxon>
        <taxon>50 kb inversion clade</taxon>
        <taxon>NPAAA clade</taxon>
        <taxon>Hologalegina</taxon>
        <taxon>IRL clade</taxon>
        <taxon>Trifolieae</taxon>
        <taxon>Trifolium</taxon>
    </lineage>
</organism>
<evidence type="ECO:0000313" key="2">
    <source>
        <dbReference type="EMBL" id="PNX63004.1"/>
    </source>
</evidence>
<name>A0A2K3K9Q8_TRIPR</name>
<feature type="region of interest" description="Disordered" evidence="1">
    <location>
        <begin position="48"/>
        <end position="90"/>
    </location>
</feature>